<evidence type="ECO:0000256" key="1">
    <source>
        <dbReference type="ARBA" id="ARBA00009108"/>
    </source>
</evidence>
<reference evidence="4 5" key="1">
    <citation type="submission" date="2019-10" db="EMBL/GenBank/DDBJ databases">
        <title>Alkaliphilus serpentinus sp. nov. and Alkaliphilus pronyensis sp. nov., two novel anaerobic alkaliphilic species isolated from the serpentinized-hosted hydrothermal field of the Prony Bay (New Caledonia).</title>
        <authorList>
            <person name="Postec A."/>
        </authorList>
    </citation>
    <scope>NUCLEOTIDE SEQUENCE [LARGE SCALE GENOMIC DNA]</scope>
    <source>
        <strain evidence="4 5">LacV</strain>
    </source>
</reference>
<evidence type="ECO:0000256" key="3">
    <source>
        <dbReference type="SAM" id="Phobius"/>
    </source>
</evidence>
<feature type="coiled-coil region" evidence="2">
    <location>
        <begin position="40"/>
        <end position="74"/>
    </location>
</feature>
<keyword evidence="3" id="KW-1133">Transmembrane helix</keyword>
<dbReference type="AlphaFoldDB" id="A0A6I0F6J8"/>
<keyword evidence="3" id="KW-0472">Membrane</keyword>
<keyword evidence="3" id="KW-0812">Transmembrane</keyword>
<protein>
    <submittedName>
        <fullName evidence="4">DUF881 domain-containing protein</fullName>
    </submittedName>
</protein>
<evidence type="ECO:0000256" key="2">
    <source>
        <dbReference type="SAM" id="Coils"/>
    </source>
</evidence>
<comment type="caution">
    <text evidence="4">The sequence shown here is derived from an EMBL/GenBank/DDBJ whole genome shotgun (WGS) entry which is preliminary data.</text>
</comment>
<name>A0A6I0F6J8_9FIRM</name>
<dbReference type="RefSeq" id="WP_151859808.1">
    <property type="nucleotide sequence ID" value="NZ_WBZC01000004.1"/>
</dbReference>
<keyword evidence="5" id="KW-1185">Reference proteome</keyword>
<dbReference type="InterPro" id="IPR010273">
    <property type="entry name" value="DUF881"/>
</dbReference>
<organism evidence="4 5">
    <name type="scientific">Alkaliphilus pronyensis</name>
    <dbReference type="NCBI Taxonomy" id="1482732"/>
    <lineage>
        <taxon>Bacteria</taxon>
        <taxon>Bacillati</taxon>
        <taxon>Bacillota</taxon>
        <taxon>Clostridia</taxon>
        <taxon>Peptostreptococcales</taxon>
        <taxon>Natronincolaceae</taxon>
        <taxon>Alkaliphilus</taxon>
    </lineage>
</organism>
<dbReference type="OrthoDB" id="9776196at2"/>
<dbReference type="Gene3D" id="3.30.70.1880">
    <property type="entry name" value="Protein of unknown function DUF881"/>
    <property type="match status" value="1"/>
</dbReference>
<evidence type="ECO:0000313" key="5">
    <source>
        <dbReference type="Proteomes" id="UP000432715"/>
    </source>
</evidence>
<keyword evidence="2" id="KW-0175">Coiled coil</keyword>
<dbReference type="PANTHER" id="PTHR37313">
    <property type="entry name" value="UPF0749 PROTEIN RV1825"/>
    <property type="match status" value="1"/>
</dbReference>
<dbReference type="Proteomes" id="UP000432715">
    <property type="component" value="Unassembled WGS sequence"/>
</dbReference>
<dbReference type="EMBL" id="WBZC01000004">
    <property type="protein sequence ID" value="KAB3538581.1"/>
    <property type="molecule type" value="Genomic_DNA"/>
</dbReference>
<accession>A0A6I0F6J8</accession>
<gene>
    <name evidence="4" type="ORF">F8154_01430</name>
</gene>
<sequence>MNNNIIRLKILIIFVLFGFFMTFQIKNVKEDYSFVSLKTMSDIQNEIDKELNEISNLKDLLIEREKRLNEYQKAIFEEGSIKDVLKTELDQVKMLAGVTDLQGPGIIVKLSDSTRELYEGEDPNDLLIHQRDVLMIINELKVAGAEAIAVNGQRIIHTSEIKCTGPTITINNHTYGQPFIIVAIGDPITLDAAIKAPDSHGALLKDFYNIGVESQTSPRVRISKYNGELTMKYSKVREGE</sequence>
<comment type="similarity">
    <text evidence="1">Belongs to the UPF0749 family.</text>
</comment>
<proteinExistence type="inferred from homology"/>
<feature type="transmembrane region" description="Helical" evidence="3">
    <location>
        <begin position="6"/>
        <end position="23"/>
    </location>
</feature>
<evidence type="ECO:0000313" key="4">
    <source>
        <dbReference type="EMBL" id="KAB3538581.1"/>
    </source>
</evidence>
<dbReference type="Pfam" id="PF05949">
    <property type="entry name" value="DUF881"/>
    <property type="match status" value="1"/>
</dbReference>
<dbReference type="PANTHER" id="PTHR37313:SF2">
    <property type="entry name" value="UPF0749 PROTEIN YLXX"/>
    <property type="match status" value="1"/>
</dbReference>